<gene>
    <name evidence="1" type="ORF">LCGC14_1535220</name>
</gene>
<sequence>MKAREFQELTLGEYKDMRKEIKTLTTENKALKICVRSATQYLQDKDPEAALKQLLLDLALLTKRNI</sequence>
<evidence type="ECO:0000313" key="1">
    <source>
        <dbReference type="EMBL" id="KKM61095.1"/>
    </source>
</evidence>
<name>A0A0F9LAG7_9ZZZZ</name>
<reference evidence="1" key="1">
    <citation type="journal article" date="2015" name="Nature">
        <title>Complex archaea that bridge the gap between prokaryotes and eukaryotes.</title>
        <authorList>
            <person name="Spang A."/>
            <person name="Saw J.H."/>
            <person name="Jorgensen S.L."/>
            <person name="Zaremba-Niedzwiedzka K."/>
            <person name="Martijn J."/>
            <person name="Lind A.E."/>
            <person name="van Eijk R."/>
            <person name="Schleper C."/>
            <person name="Guy L."/>
            <person name="Ettema T.J."/>
        </authorList>
    </citation>
    <scope>NUCLEOTIDE SEQUENCE</scope>
</reference>
<dbReference type="AlphaFoldDB" id="A0A0F9LAG7"/>
<comment type="caution">
    <text evidence="1">The sequence shown here is derived from an EMBL/GenBank/DDBJ whole genome shotgun (WGS) entry which is preliminary data.</text>
</comment>
<accession>A0A0F9LAG7</accession>
<protein>
    <submittedName>
        <fullName evidence="1">Uncharacterized protein</fullName>
    </submittedName>
</protein>
<proteinExistence type="predicted"/>
<dbReference type="EMBL" id="LAZR01011553">
    <property type="protein sequence ID" value="KKM61095.1"/>
    <property type="molecule type" value="Genomic_DNA"/>
</dbReference>
<organism evidence="1">
    <name type="scientific">marine sediment metagenome</name>
    <dbReference type="NCBI Taxonomy" id="412755"/>
    <lineage>
        <taxon>unclassified sequences</taxon>
        <taxon>metagenomes</taxon>
        <taxon>ecological metagenomes</taxon>
    </lineage>
</organism>